<feature type="non-terminal residue" evidence="1">
    <location>
        <position position="70"/>
    </location>
</feature>
<accession>A0AAN5IEM0</accession>
<comment type="caution">
    <text evidence="1">The sequence shown here is derived from an EMBL/GenBank/DDBJ whole genome shotgun (WGS) entry which is preliminary data.</text>
</comment>
<dbReference type="EMBL" id="BTRK01000006">
    <property type="protein sequence ID" value="GMR59731.1"/>
    <property type="molecule type" value="Genomic_DNA"/>
</dbReference>
<organism evidence="1 2">
    <name type="scientific">Pristionchus mayeri</name>
    <dbReference type="NCBI Taxonomy" id="1317129"/>
    <lineage>
        <taxon>Eukaryota</taxon>
        <taxon>Metazoa</taxon>
        <taxon>Ecdysozoa</taxon>
        <taxon>Nematoda</taxon>
        <taxon>Chromadorea</taxon>
        <taxon>Rhabditida</taxon>
        <taxon>Rhabditina</taxon>
        <taxon>Diplogasteromorpha</taxon>
        <taxon>Diplogasteroidea</taxon>
        <taxon>Neodiplogasteridae</taxon>
        <taxon>Pristionchus</taxon>
    </lineage>
</organism>
<keyword evidence="2" id="KW-1185">Reference proteome</keyword>
<gene>
    <name evidence="1" type="ORF">PMAYCL1PPCAC_29926</name>
</gene>
<dbReference type="Proteomes" id="UP001328107">
    <property type="component" value="Unassembled WGS sequence"/>
</dbReference>
<sequence length="70" mass="7866">YQMSRDEEEFKLSTAHLLFLHTAAEATTGELEKAMKAEGDWTTIADSRGKNALFYAAQTDNLKNCQLLVK</sequence>
<evidence type="ECO:0000313" key="1">
    <source>
        <dbReference type="EMBL" id="GMR59731.1"/>
    </source>
</evidence>
<name>A0AAN5IEM0_9BILA</name>
<proteinExistence type="predicted"/>
<reference evidence="2" key="1">
    <citation type="submission" date="2022-10" db="EMBL/GenBank/DDBJ databases">
        <title>Genome assembly of Pristionchus species.</title>
        <authorList>
            <person name="Yoshida K."/>
            <person name="Sommer R.J."/>
        </authorList>
    </citation>
    <scope>NUCLEOTIDE SEQUENCE [LARGE SCALE GENOMIC DNA]</scope>
    <source>
        <strain evidence="2">RS5460</strain>
    </source>
</reference>
<protein>
    <submittedName>
        <fullName evidence="1">Uncharacterized protein</fullName>
    </submittedName>
</protein>
<feature type="non-terminal residue" evidence="1">
    <location>
        <position position="1"/>
    </location>
</feature>
<evidence type="ECO:0000313" key="2">
    <source>
        <dbReference type="Proteomes" id="UP001328107"/>
    </source>
</evidence>
<dbReference type="AlphaFoldDB" id="A0AAN5IEM0"/>